<evidence type="ECO:0000256" key="4">
    <source>
        <dbReference type="SAM" id="Coils"/>
    </source>
</evidence>
<evidence type="ECO:0000256" key="2">
    <source>
        <dbReference type="ARBA" id="ARBA00022980"/>
    </source>
</evidence>
<dbReference type="GO" id="GO:0006412">
    <property type="term" value="P:translation"/>
    <property type="evidence" value="ECO:0007669"/>
    <property type="project" value="InterPro"/>
</dbReference>
<dbReference type="InterPro" id="IPR001854">
    <property type="entry name" value="Ribosomal_uL29"/>
</dbReference>
<gene>
    <name evidence="5" type="ORF">ACA1_068750</name>
</gene>
<dbReference type="GO" id="GO:0000463">
    <property type="term" value="P:maturation of LSU-rRNA from tricistronic rRNA transcript (SSU-rRNA, 5.8S rRNA, LSU-rRNA)"/>
    <property type="evidence" value="ECO:0007669"/>
    <property type="project" value="InterPro"/>
</dbReference>
<dbReference type="PANTHER" id="PTHR45722:SF2">
    <property type="entry name" value="LARGE RIBOSOMAL SUBUNIT PROTEIN UL29-RELATED"/>
    <property type="match status" value="1"/>
</dbReference>
<dbReference type="InterPro" id="IPR018254">
    <property type="entry name" value="Ribosomal_uL29_CS"/>
</dbReference>
<dbReference type="AlphaFoldDB" id="L8HFS1"/>
<reference evidence="5 6" key="1">
    <citation type="journal article" date="2013" name="Genome Biol.">
        <title>Genome of Acanthamoeba castellanii highlights extensive lateral gene transfer and early evolution of tyrosine kinase signaling.</title>
        <authorList>
            <person name="Clarke M."/>
            <person name="Lohan A.J."/>
            <person name="Liu B."/>
            <person name="Lagkouvardos I."/>
            <person name="Roy S."/>
            <person name="Zafar N."/>
            <person name="Bertelli C."/>
            <person name="Schilde C."/>
            <person name="Kianianmomeni A."/>
            <person name="Burglin T.R."/>
            <person name="Frech C."/>
            <person name="Turcotte B."/>
            <person name="Kopec K.O."/>
            <person name="Synnott J.M."/>
            <person name="Choo C."/>
            <person name="Paponov I."/>
            <person name="Finkler A."/>
            <person name="Soon Heng Tan C."/>
            <person name="Hutchins A.P."/>
            <person name="Weinmeier T."/>
            <person name="Rattei T."/>
            <person name="Chu J.S."/>
            <person name="Gimenez G."/>
            <person name="Irimia M."/>
            <person name="Rigden D.J."/>
            <person name="Fitzpatrick D.A."/>
            <person name="Lorenzo-Morales J."/>
            <person name="Bateman A."/>
            <person name="Chiu C.H."/>
            <person name="Tang P."/>
            <person name="Hegemann P."/>
            <person name="Fromm H."/>
            <person name="Raoult D."/>
            <person name="Greub G."/>
            <person name="Miranda-Saavedra D."/>
            <person name="Chen N."/>
            <person name="Nash P."/>
            <person name="Ginger M.L."/>
            <person name="Horn M."/>
            <person name="Schaap P."/>
            <person name="Caler L."/>
            <person name="Loftus B."/>
        </authorList>
    </citation>
    <scope>NUCLEOTIDE SEQUENCE [LARGE SCALE GENOMIC DNA]</scope>
    <source>
        <strain evidence="5 6">Neff</strain>
    </source>
</reference>
<dbReference type="NCBIfam" id="TIGR00012">
    <property type="entry name" value="L29"/>
    <property type="match status" value="1"/>
</dbReference>
<organism evidence="5 6">
    <name type="scientific">Acanthamoeba castellanii (strain ATCC 30010 / Neff)</name>
    <dbReference type="NCBI Taxonomy" id="1257118"/>
    <lineage>
        <taxon>Eukaryota</taxon>
        <taxon>Amoebozoa</taxon>
        <taxon>Discosea</taxon>
        <taxon>Longamoebia</taxon>
        <taxon>Centramoebida</taxon>
        <taxon>Acanthamoebidae</taxon>
        <taxon>Acanthamoeba</taxon>
    </lineage>
</organism>
<dbReference type="VEuPathDB" id="AmoebaDB:ACA1_068750"/>
<evidence type="ECO:0000313" key="6">
    <source>
        <dbReference type="Proteomes" id="UP000011083"/>
    </source>
</evidence>
<name>L8HFS1_ACACF</name>
<dbReference type="GO" id="GO:0022625">
    <property type="term" value="C:cytosolic large ribosomal subunit"/>
    <property type="evidence" value="ECO:0007669"/>
    <property type="project" value="InterPro"/>
</dbReference>
<keyword evidence="3" id="KW-0687">Ribonucleoprotein</keyword>
<dbReference type="InterPro" id="IPR036049">
    <property type="entry name" value="Ribosomal_uL29_sf"/>
</dbReference>
<dbReference type="OrthoDB" id="528635at2759"/>
<protein>
    <submittedName>
        <fullName evidence="5">Ribosomal protein L35, putative</fullName>
    </submittedName>
</protein>
<dbReference type="Proteomes" id="UP000011083">
    <property type="component" value="Unassembled WGS sequence"/>
</dbReference>
<evidence type="ECO:0000313" key="5">
    <source>
        <dbReference type="EMBL" id="ELR23291.1"/>
    </source>
</evidence>
<dbReference type="GO" id="GO:0003729">
    <property type="term" value="F:mRNA binding"/>
    <property type="evidence" value="ECO:0007669"/>
    <property type="project" value="TreeGrafter"/>
</dbReference>
<evidence type="ECO:0000256" key="1">
    <source>
        <dbReference type="ARBA" id="ARBA00009254"/>
    </source>
</evidence>
<evidence type="ECO:0000256" key="3">
    <source>
        <dbReference type="ARBA" id="ARBA00023274"/>
    </source>
</evidence>
<dbReference type="STRING" id="1257118.L8HFS1"/>
<dbReference type="Gene3D" id="6.10.250.3450">
    <property type="match status" value="1"/>
</dbReference>
<accession>L8HFS1</accession>
<proteinExistence type="inferred from homology"/>
<dbReference type="KEGG" id="acan:ACA1_068750"/>
<sequence length="124" mass="14547">MPKVKAHELRTKKKNELVKQLEELKTELASLRVQQVTGGAPSKLAKIKEIRKSVARVNTVISQTQRQQLRMFYKEKKYKPLDLRVKKTRAIRRRLTKKEKNAKTVRETKKLAHFPLRKFAVKSA</sequence>
<dbReference type="PROSITE" id="PS00579">
    <property type="entry name" value="RIBOSOMAL_L29"/>
    <property type="match status" value="1"/>
</dbReference>
<dbReference type="Gene3D" id="1.10.287.310">
    <property type="match status" value="1"/>
</dbReference>
<dbReference type="RefSeq" id="XP_004352819.1">
    <property type="nucleotide sequence ID" value="XM_004352767.1"/>
</dbReference>
<dbReference type="GO" id="GO:0003735">
    <property type="term" value="F:structural constituent of ribosome"/>
    <property type="evidence" value="ECO:0007669"/>
    <property type="project" value="InterPro"/>
</dbReference>
<dbReference type="InterPro" id="IPR045059">
    <property type="entry name" value="Ribosomal_uL29_euk"/>
</dbReference>
<dbReference type="HAMAP" id="MF_00374">
    <property type="entry name" value="Ribosomal_uL29"/>
    <property type="match status" value="1"/>
</dbReference>
<dbReference type="PANTHER" id="PTHR45722">
    <property type="entry name" value="60S RIBOSOMAL PROTEIN L35"/>
    <property type="match status" value="1"/>
</dbReference>
<dbReference type="CDD" id="cd00427">
    <property type="entry name" value="Ribosomal_L29_HIP"/>
    <property type="match status" value="1"/>
</dbReference>
<dbReference type="Pfam" id="PF00831">
    <property type="entry name" value="Ribosomal_L29"/>
    <property type="match status" value="1"/>
</dbReference>
<feature type="coiled-coil region" evidence="4">
    <location>
        <begin position="4"/>
        <end position="34"/>
    </location>
</feature>
<keyword evidence="4" id="KW-0175">Coiled coil</keyword>
<keyword evidence="6" id="KW-1185">Reference proteome</keyword>
<dbReference type="FunFam" id="1.10.287.310:FF:000002">
    <property type="entry name" value="60S ribosomal protein L35"/>
    <property type="match status" value="1"/>
</dbReference>
<dbReference type="EMBL" id="KB007857">
    <property type="protein sequence ID" value="ELR23291.1"/>
    <property type="molecule type" value="Genomic_DNA"/>
</dbReference>
<keyword evidence="2 5" id="KW-0689">Ribosomal protein</keyword>
<dbReference type="FunFam" id="6.10.250.3450:FF:000001">
    <property type="entry name" value="60S ribosomal protein L35"/>
    <property type="match status" value="1"/>
</dbReference>
<comment type="similarity">
    <text evidence="1">Belongs to the universal ribosomal protein uL29 family.</text>
</comment>
<dbReference type="SUPFAM" id="SSF46561">
    <property type="entry name" value="Ribosomal protein L29 (L29p)"/>
    <property type="match status" value="1"/>
</dbReference>
<dbReference type="GeneID" id="14924264"/>
<dbReference type="OMA" id="VMNQKAR"/>